<keyword evidence="1" id="KW-0812">Transmembrane</keyword>
<organism evidence="2 3">
    <name type="scientific">Rhodopirellula sallentina SM41</name>
    <dbReference type="NCBI Taxonomy" id="1263870"/>
    <lineage>
        <taxon>Bacteria</taxon>
        <taxon>Pseudomonadati</taxon>
        <taxon>Planctomycetota</taxon>
        <taxon>Planctomycetia</taxon>
        <taxon>Pirellulales</taxon>
        <taxon>Pirellulaceae</taxon>
        <taxon>Rhodopirellula</taxon>
    </lineage>
</organism>
<reference evidence="2 3" key="1">
    <citation type="journal article" date="2013" name="Mar. Genomics">
        <title>Expression of sulfatases in Rhodopirellula baltica and the diversity of sulfatases in the genus Rhodopirellula.</title>
        <authorList>
            <person name="Wegner C.E."/>
            <person name="Richter-Heitmann T."/>
            <person name="Klindworth A."/>
            <person name="Klockow C."/>
            <person name="Richter M."/>
            <person name="Achstetter T."/>
            <person name="Glockner F.O."/>
            <person name="Harder J."/>
        </authorList>
    </citation>
    <scope>NUCLEOTIDE SEQUENCE [LARGE SCALE GENOMIC DNA]</scope>
    <source>
        <strain evidence="2 3">SM41</strain>
    </source>
</reference>
<proteinExistence type="predicted"/>
<keyword evidence="1" id="KW-1133">Transmembrane helix</keyword>
<protein>
    <submittedName>
        <fullName evidence="2">Membrane or secreted protein</fullName>
    </submittedName>
</protein>
<dbReference type="Proteomes" id="UP000011885">
    <property type="component" value="Unassembled WGS sequence"/>
</dbReference>
<dbReference type="PATRIC" id="fig|1263870.3.peg.3109"/>
<keyword evidence="1" id="KW-0472">Membrane</keyword>
<dbReference type="EMBL" id="ANOH01000206">
    <property type="protein sequence ID" value="EMI55642.1"/>
    <property type="molecule type" value="Genomic_DNA"/>
</dbReference>
<gene>
    <name evidence="2" type="ORF">RSSM_02927</name>
</gene>
<evidence type="ECO:0000313" key="3">
    <source>
        <dbReference type="Proteomes" id="UP000011885"/>
    </source>
</evidence>
<sequence length="45" mass="4873">MNNFFYITASIFFCGGTGALFGIAMSLSKIEQHLSKLAENAPSDE</sequence>
<feature type="transmembrane region" description="Helical" evidence="1">
    <location>
        <begin position="6"/>
        <end position="27"/>
    </location>
</feature>
<evidence type="ECO:0000256" key="1">
    <source>
        <dbReference type="SAM" id="Phobius"/>
    </source>
</evidence>
<keyword evidence="3" id="KW-1185">Reference proteome</keyword>
<dbReference type="RefSeq" id="WP_008679404.1">
    <property type="nucleotide sequence ID" value="NZ_ANOH01000206.1"/>
</dbReference>
<accession>M5U2F7</accession>
<name>M5U2F7_9BACT</name>
<evidence type="ECO:0000313" key="2">
    <source>
        <dbReference type="EMBL" id="EMI55642.1"/>
    </source>
</evidence>
<comment type="caution">
    <text evidence="2">The sequence shown here is derived from an EMBL/GenBank/DDBJ whole genome shotgun (WGS) entry which is preliminary data.</text>
</comment>
<dbReference type="AlphaFoldDB" id="M5U2F7"/>